<dbReference type="PRINTS" id="PR00035">
    <property type="entry name" value="HTHGNTR"/>
</dbReference>
<keyword evidence="5" id="KW-0670">Pyruvate</keyword>
<proteinExistence type="predicted"/>
<keyword evidence="1" id="KW-0805">Transcription regulation</keyword>
<dbReference type="Pfam" id="PF00392">
    <property type="entry name" value="GntR"/>
    <property type="match status" value="1"/>
</dbReference>
<dbReference type="CDD" id="cd07377">
    <property type="entry name" value="WHTH_GntR"/>
    <property type="match status" value="1"/>
</dbReference>
<dbReference type="PANTHER" id="PTHR43537">
    <property type="entry name" value="TRANSCRIPTIONAL REGULATOR, GNTR FAMILY"/>
    <property type="match status" value="1"/>
</dbReference>
<dbReference type="SMART" id="SM00345">
    <property type="entry name" value="HTH_GNTR"/>
    <property type="match status" value="1"/>
</dbReference>
<dbReference type="InterPro" id="IPR008920">
    <property type="entry name" value="TF_FadR/GntR_C"/>
</dbReference>
<organism evidence="5 6">
    <name type="scientific">Chelatococcus caeni</name>
    <dbReference type="NCBI Taxonomy" id="1348468"/>
    <lineage>
        <taxon>Bacteria</taxon>
        <taxon>Pseudomonadati</taxon>
        <taxon>Pseudomonadota</taxon>
        <taxon>Alphaproteobacteria</taxon>
        <taxon>Hyphomicrobiales</taxon>
        <taxon>Chelatococcaceae</taxon>
        <taxon>Chelatococcus</taxon>
    </lineage>
</organism>
<dbReference type="PROSITE" id="PS50949">
    <property type="entry name" value="HTH_GNTR"/>
    <property type="match status" value="1"/>
</dbReference>
<sequence length="239" mass="26966">MQQQRQKPRATLADRVYHSLFSRISSGDYPANQKLPPEKQLSQEFDVSRPVLRAALERLRSEGLIYSRQGAGNFVRAPQQEAPLGFARVETIADIQRCYEFRLTIEPDAARLAAQRRNAAALAEMEEALKLLSAATGSHIHREDADFAFHLAVTRASNNQYFEASMRALRQHIHVGMKMHGQSLMSDGPKGLEEVLAEHNAIYEAIRDRDGDKARDVMREHIVNSRDRLFGGSLIDLSM</sequence>
<evidence type="ECO:0000313" key="5">
    <source>
        <dbReference type="EMBL" id="MBB4018418.1"/>
    </source>
</evidence>
<protein>
    <submittedName>
        <fullName evidence="5">GntR family transcriptional repressor for pyruvate dehydrogenase complex</fullName>
    </submittedName>
</protein>
<evidence type="ECO:0000256" key="1">
    <source>
        <dbReference type="ARBA" id="ARBA00023015"/>
    </source>
</evidence>
<feature type="domain" description="HTH gntR-type" evidence="4">
    <location>
        <begin position="10"/>
        <end position="78"/>
    </location>
</feature>
<dbReference type="Gene3D" id="1.10.10.10">
    <property type="entry name" value="Winged helix-like DNA-binding domain superfamily/Winged helix DNA-binding domain"/>
    <property type="match status" value="1"/>
</dbReference>
<dbReference type="GO" id="GO:0003677">
    <property type="term" value="F:DNA binding"/>
    <property type="evidence" value="ECO:0007669"/>
    <property type="project" value="UniProtKB-KW"/>
</dbReference>
<dbReference type="AlphaFoldDB" id="A0A840C475"/>
<dbReference type="InterPro" id="IPR000524">
    <property type="entry name" value="Tscrpt_reg_HTH_GntR"/>
</dbReference>
<dbReference type="InterPro" id="IPR036388">
    <property type="entry name" value="WH-like_DNA-bd_sf"/>
</dbReference>
<evidence type="ECO:0000259" key="4">
    <source>
        <dbReference type="PROSITE" id="PS50949"/>
    </source>
</evidence>
<dbReference type="Pfam" id="PF07729">
    <property type="entry name" value="FCD"/>
    <property type="match status" value="1"/>
</dbReference>
<keyword evidence="6" id="KW-1185">Reference proteome</keyword>
<keyword evidence="2" id="KW-0238">DNA-binding</keyword>
<dbReference type="SMART" id="SM00895">
    <property type="entry name" value="FCD"/>
    <property type="match status" value="1"/>
</dbReference>
<accession>A0A840C475</accession>
<dbReference type="SUPFAM" id="SSF48008">
    <property type="entry name" value="GntR ligand-binding domain-like"/>
    <property type="match status" value="1"/>
</dbReference>
<dbReference type="GO" id="GO:0003700">
    <property type="term" value="F:DNA-binding transcription factor activity"/>
    <property type="evidence" value="ECO:0007669"/>
    <property type="project" value="InterPro"/>
</dbReference>
<reference evidence="5 6" key="1">
    <citation type="submission" date="2020-08" db="EMBL/GenBank/DDBJ databases">
        <title>Genomic Encyclopedia of Type Strains, Phase IV (KMG-IV): sequencing the most valuable type-strain genomes for metagenomic binning, comparative biology and taxonomic classification.</title>
        <authorList>
            <person name="Goeker M."/>
        </authorList>
    </citation>
    <scope>NUCLEOTIDE SEQUENCE [LARGE SCALE GENOMIC DNA]</scope>
    <source>
        <strain evidence="5 6">DSM 103737</strain>
    </source>
</reference>
<evidence type="ECO:0000256" key="3">
    <source>
        <dbReference type="ARBA" id="ARBA00023163"/>
    </source>
</evidence>
<dbReference type="InterPro" id="IPR011711">
    <property type="entry name" value="GntR_C"/>
</dbReference>
<evidence type="ECO:0000313" key="6">
    <source>
        <dbReference type="Proteomes" id="UP000577362"/>
    </source>
</evidence>
<dbReference type="RefSeq" id="WP_343059823.1">
    <property type="nucleotide sequence ID" value="NZ_JACIEN010000004.1"/>
</dbReference>
<dbReference type="Proteomes" id="UP000577362">
    <property type="component" value="Unassembled WGS sequence"/>
</dbReference>
<dbReference type="PANTHER" id="PTHR43537:SF44">
    <property type="entry name" value="GNTR FAMILY REGULATORY PROTEIN"/>
    <property type="match status" value="1"/>
</dbReference>
<dbReference type="SUPFAM" id="SSF46785">
    <property type="entry name" value="Winged helix' DNA-binding domain"/>
    <property type="match status" value="1"/>
</dbReference>
<comment type="caution">
    <text evidence="5">The sequence shown here is derived from an EMBL/GenBank/DDBJ whole genome shotgun (WGS) entry which is preliminary data.</text>
</comment>
<evidence type="ECO:0000256" key="2">
    <source>
        <dbReference type="ARBA" id="ARBA00023125"/>
    </source>
</evidence>
<dbReference type="InterPro" id="IPR036390">
    <property type="entry name" value="WH_DNA-bd_sf"/>
</dbReference>
<keyword evidence="3" id="KW-0804">Transcription</keyword>
<dbReference type="Gene3D" id="1.20.120.530">
    <property type="entry name" value="GntR ligand-binding domain-like"/>
    <property type="match status" value="1"/>
</dbReference>
<dbReference type="EMBL" id="JACIEN010000004">
    <property type="protein sequence ID" value="MBB4018418.1"/>
    <property type="molecule type" value="Genomic_DNA"/>
</dbReference>
<name>A0A840C475_9HYPH</name>
<gene>
    <name evidence="5" type="ORF">GGR16_003465</name>
</gene>